<dbReference type="Pfam" id="PF13193">
    <property type="entry name" value="AMP-binding_C"/>
    <property type="match status" value="1"/>
</dbReference>
<dbReference type="GO" id="GO:0009239">
    <property type="term" value="P:enterobactin biosynthetic process"/>
    <property type="evidence" value="ECO:0007669"/>
    <property type="project" value="TreeGrafter"/>
</dbReference>
<dbReference type="Gene3D" id="3.40.50.1820">
    <property type="entry name" value="alpha/beta hydrolase"/>
    <property type="match status" value="1"/>
</dbReference>
<evidence type="ECO:0000259" key="5">
    <source>
        <dbReference type="PROSITE" id="PS50075"/>
    </source>
</evidence>
<dbReference type="InterPro" id="IPR045851">
    <property type="entry name" value="AMP-bd_C_sf"/>
</dbReference>
<dbReference type="InterPro" id="IPR020802">
    <property type="entry name" value="TesA-like"/>
</dbReference>
<dbReference type="SMART" id="SM00824">
    <property type="entry name" value="PKS_TE"/>
    <property type="match status" value="1"/>
</dbReference>
<evidence type="ECO:0000313" key="7">
    <source>
        <dbReference type="Proteomes" id="UP000286947"/>
    </source>
</evidence>
<dbReference type="NCBIfam" id="TIGR01733">
    <property type="entry name" value="AA-adenyl-dom"/>
    <property type="match status" value="1"/>
</dbReference>
<dbReference type="CDD" id="cd17646">
    <property type="entry name" value="A_NRPS_AB3403-like"/>
    <property type="match status" value="1"/>
</dbReference>
<dbReference type="Gene3D" id="3.30.300.30">
    <property type="match status" value="1"/>
</dbReference>
<dbReference type="InterPro" id="IPR020845">
    <property type="entry name" value="AMP-binding_CS"/>
</dbReference>
<dbReference type="Proteomes" id="UP000286947">
    <property type="component" value="Unassembled WGS sequence"/>
</dbReference>
<dbReference type="Pfam" id="PF00501">
    <property type="entry name" value="AMP-binding"/>
    <property type="match status" value="1"/>
</dbReference>
<dbReference type="InterPro" id="IPR036736">
    <property type="entry name" value="ACP-like_sf"/>
</dbReference>
<evidence type="ECO:0000256" key="1">
    <source>
        <dbReference type="ARBA" id="ARBA00001957"/>
    </source>
</evidence>
<feature type="compositionally biased region" description="Polar residues" evidence="4">
    <location>
        <begin position="14"/>
        <end position="32"/>
    </location>
</feature>
<gene>
    <name evidence="6" type="primary">entF</name>
    <name evidence="6" type="ORF">CUZ56_00349</name>
</gene>
<dbReference type="FunFam" id="3.30.300.30:FF:000010">
    <property type="entry name" value="Enterobactin synthetase component F"/>
    <property type="match status" value="1"/>
</dbReference>
<dbReference type="Gene3D" id="3.40.50.980">
    <property type="match status" value="2"/>
</dbReference>
<dbReference type="GO" id="GO:0005829">
    <property type="term" value="C:cytosol"/>
    <property type="evidence" value="ECO:0007669"/>
    <property type="project" value="TreeGrafter"/>
</dbReference>
<dbReference type="Gene3D" id="2.30.38.10">
    <property type="entry name" value="Luciferase, Domain 3"/>
    <property type="match status" value="1"/>
</dbReference>
<evidence type="ECO:0000313" key="6">
    <source>
        <dbReference type="EMBL" id="RUS67869.1"/>
    </source>
</evidence>
<dbReference type="InterPro" id="IPR020806">
    <property type="entry name" value="PKS_PP-bd"/>
</dbReference>
<dbReference type="PROSITE" id="PS50075">
    <property type="entry name" value="CARRIER"/>
    <property type="match status" value="1"/>
</dbReference>
<evidence type="ECO:0000256" key="2">
    <source>
        <dbReference type="ARBA" id="ARBA00022450"/>
    </source>
</evidence>
<dbReference type="PANTHER" id="PTHR45527">
    <property type="entry name" value="NONRIBOSOMAL PEPTIDE SYNTHETASE"/>
    <property type="match status" value="1"/>
</dbReference>
<dbReference type="Gene3D" id="3.30.559.10">
    <property type="entry name" value="Chloramphenicol acetyltransferase-like domain"/>
    <property type="match status" value="1"/>
</dbReference>
<protein>
    <submittedName>
        <fullName evidence="6">Enterobactin synthase component F</fullName>
        <ecNumber evidence="6">2.7.7.-</ecNumber>
    </submittedName>
</protein>
<dbReference type="SUPFAM" id="SSF53474">
    <property type="entry name" value="alpha/beta-Hydrolases"/>
    <property type="match status" value="1"/>
</dbReference>
<dbReference type="InterPro" id="IPR001242">
    <property type="entry name" value="Condensation_dom"/>
</dbReference>
<keyword evidence="2" id="KW-0596">Phosphopantetheine</keyword>
<dbReference type="GO" id="GO:0009366">
    <property type="term" value="C:enterobactin synthetase complex"/>
    <property type="evidence" value="ECO:0007669"/>
    <property type="project" value="TreeGrafter"/>
</dbReference>
<dbReference type="PANTHER" id="PTHR45527:SF1">
    <property type="entry name" value="FATTY ACID SYNTHASE"/>
    <property type="match status" value="1"/>
</dbReference>
<dbReference type="Pfam" id="PF00975">
    <property type="entry name" value="Thioesterase"/>
    <property type="match status" value="1"/>
</dbReference>
<organism evidence="6 7">
    <name type="scientific">Saezia sanguinis</name>
    <dbReference type="NCBI Taxonomy" id="1965230"/>
    <lineage>
        <taxon>Bacteria</taxon>
        <taxon>Pseudomonadati</taxon>
        <taxon>Pseudomonadota</taxon>
        <taxon>Betaproteobacteria</taxon>
        <taxon>Burkholderiales</taxon>
        <taxon>Saeziaceae</taxon>
        <taxon>Saezia</taxon>
    </lineage>
</organism>
<dbReference type="Pfam" id="PF00668">
    <property type="entry name" value="Condensation"/>
    <property type="match status" value="1"/>
</dbReference>
<dbReference type="InterPro" id="IPR023213">
    <property type="entry name" value="CAT-like_dom_sf"/>
</dbReference>
<dbReference type="SUPFAM" id="SSF52777">
    <property type="entry name" value="CoA-dependent acyltransferases"/>
    <property type="match status" value="2"/>
</dbReference>
<dbReference type="FunFam" id="3.40.50.12780:FF:000012">
    <property type="entry name" value="Non-ribosomal peptide synthetase"/>
    <property type="match status" value="1"/>
</dbReference>
<dbReference type="SUPFAM" id="SSF47336">
    <property type="entry name" value="ACP-like"/>
    <property type="match status" value="1"/>
</dbReference>
<accession>A0A433SGJ1</accession>
<comment type="caution">
    <text evidence="6">The sequence shown here is derived from an EMBL/GenBank/DDBJ whole genome shotgun (WGS) entry which is preliminary data.</text>
</comment>
<dbReference type="FunFam" id="3.40.50.980:FF:000002">
    <property type="entry name" value="Enterobactin synthetase component F"/>
    <property type="match status" value="1"/>
</dbReference>
<feature type="region of interest" description="Disordered" evidence="4">
    <location>
        <begin position="1"/>
        <end position="34"/>
    </location>
</feature>
<evidence type="ECO:0000256" key="4">
    <source>
        <dbReference type="SAM" id="MobiDB-lite"/>
    </source>
</evidence>
<reference evidence="6 7" key="1">
    <citation type="submission" date="2018-01" db="EMBL/GenBank/DDBJ databases">
        <title>Saezia sanguinis gen. nov., sp. nov., in the order Burkholderiales isolated from human blood.</title>
        <authorList>
            <person name="Medina-Pascual M.J."/>
            <person name="Valdezate S."/>
            <person name="Monzon S."/>
            <person name="Cuesta I."/>
            <person name="Carrasco G."/>
            <person name="Villalon P."/>
            <person name="Saez-Nieto J.A."/>
        </authorList>
    </citation>
    <scope>NUCLEOTIDE SEQUENCE [LARGE SCALE GENOMIC DNA]</scope>
    <source>
        <strain evidence="6 7">CNM695-12</strain>
    </source>
</reference>
<dbReference type="InterPro" id="IPR025110">
    <property type="entry name" value="AMP-bd_C"/>
</dbReference>
<dbReference type="InterPro" id="IPR000873">
    <property type="entry name" value="AMP-dep_synth/lig_dom"/>
</dbReference>
<keyword evidence="3" id="KW-0597">Phosphoprotein</keyword>
<dbReference type="FunFam" id="2.30.38.10:FF:000001">
    <property type="entry name" value="Non-ribosomal peptide synthetase PvdI"/>
    <property type="match status" value="1"/>
</dbReference>
<dbReference type="SUPFAM" id="SSF56801">
    <property type="entry name" value="Acetyl-CoA synthetase-like"/>
    <property type="match status" value="1"/>
</dbReference>
<dbReference type="GO" id="GO:0047527">
    <property type="term" value="F:2,3-dihydroxybenzoate-serine ligase activity"/>
    <property type="evidence" value="ECO:0007669"/>
    <property type="project" value="TreeGrafter"/>
</dbReference>
<dbReference type="InterPro" id="IPR001031">
    <property type="entry name" value="Thioesterase"/>
</dbReference>
<dbReference type="InterPro" id="IPR010071">
    <property type="entry name" value="AA_adenyl_dom"/>
</dbReference>
<dbReference type="GO" id="GO:0016779">
    <property type="term" value="F:nucleotidyltransferase activity"/>
    <property type="evidence" value="ECO:0007669"/>
    <property type="project" value="UniProtKB-KW"/>
</dbReference>
<evidence type="ECO:0000256" key="3">
    <source>
        <dbReference type="ARBA" id="ARBA00022553"/>
    </source>
</evidence>
<dbReference type="EMBL" id="PQSP01000001">
    <property type="protein sequence ID" value="RUS67869.1"/>
    <property type="molecule type" value="Genomic_DNA"/>
</dbReference>
<dbReference type="Pfam" id="PF00550">
    <property type="entry name" value="PP-binding"/>
    <property type="match status" value="1"/>
</dbReference>
<dbReference type="InterPro" id="IPR029058">
    <property type="entry name" value="AB_hydrolase_fold"/>
</dbReference>
<dbReference type="FunFam" id="3.40.50.980:FF:000001">
    <property type="entry name" value="Non-ribosomal peptide synthetase"/>
    <property type="match status" value="1"/>
</dbReference>
<dbReference type="GO" id="GO:0031177">
    <property type="term" value="F:phosphopantetheine binding"/>
    <property type="evidence" value="ECO:0007669"/>
    <property type="project" value="InterPro"/>
</dbReference>
<name>A0A433SGJ1_9BURK</name>
<keyword evidence="7" id="KW-1185">Reference proteome</keyword>
<dbReference type="GO" id="GO:0043041">
    <property type="term" value="P:amino acid activation for nonribosomal peptide biosynthetic process"/>
    <property type="evidence" value="ECO:0007669"/>
    <property type="project" value="TreeGrafter"/>
</dbReference>
<proteinExistence type="predicted"/>
<feature type="domain" description="Carrier" evidence="5">
    <location>
        <begin position="1010"/>
        <end position="1086"/>
    </location>
</feature>
<dbReference type="InterPro" id="IPR009081">
    <property type="entry name" value="PP-bd_ACP"/>
</dbReference>
<dbReference type="SMART" id="SM00823">
    <property type="entry name" value="PKS_PP"/>
    <property type="match status" value="1"/>
</dbReference>
<comment type="cofactor">
    <cofactor evidence="1">
        <name>pantetheine 4'-phosphate</name>
        <dbReference type="ChEBI" id="CHEBI:47942"/>
    </cofactor>
</comment>
<dbReference type="PROSITE" id="PS00455">
    <property type="entry name" value="AMP_BINDING"/>
    <property type="match status" value="1"/>
</dbReference>
<keyword evidence="6" id="KW-0808">Transferase</keyword>
<keyword evidence="6" id="KW-0548">Nucleotidyltransferase</keyword>
<sequence length="1367" mass="151208">MIKGLTGRMRKTSDNMGSASGHNAVNGSNGPTAHTGARQMMRLTQAQEGLWYGQSLDPQNPIYNTGEYIEIRGPLDVVRFTAAVNQVMAEADAVALQVQDSPQGPVQWINEKQRPQLQLIDLRGEVDPAATAKAHMDADMNTPLDLARDALTAQRLYQLADDHFYWYERIHHLLTDAWGQSLINTHVAALYRGDADRQPLTPYDVWLSDDAAYRDSAKEKDDAGYWRQVFEQTPMVADLTFGHGEVAITADTAIRIQDVMPDAFEQHLAQLCERDNLAWPDVLTALAAAYICRHTANSETVIGVPHMGRMGQACARIPATVMNVLPLRVLVQEEKPLTAFLLDVSRQLRQVRRHGRYRSEQLRRDLGLLGGHKRLYGPSVNILPFDCAQLDLPGLQTIRHTLGNGPVEDLTITFRADALGRGIRIELDANPQRYSQMDVRTHVQRLMHFLNAALNAQTLAQVPTLTPVEAKHWVCTCNNTAHDVPQTTLVHLMAQRWEQTPQAVALSYEGTQLTYAQLEAITRQLAQRMRQAGVGPGDLVAVAIPRSLELVLALVAVLRAGAAYLPLDVEYPAERIATIVHAASPRLALSHASTRHILPGDLPVWPLSWPFDAADYACSANTADIANITAGQIDAPQPHDAAYVIYTSGSTGTPKGVVIEHDAIVNRLLWMQQHYGIGADERILQKTPATFDVSVWEFFLPLISGATLVIAPPLAHKDPQQLARLMQQGQITTLHFVPSMLSIFLAQLQILLPQSQPDFSRLRRVFCSGEALPAELRDRFHATLGGPEGAQLHNLYGPTEAAVDVSYWDASFHDHSPVVPIGFPVWNTQLYVLDKYLRPVPPDVVGHLYLGGRQLARGYLGRDDLTQERFITNPFIPSERMYATGDLARWREDGAVIFLGRSDFQIKIRGQRVELEEIETQLGKVDGVSQVAVIVREDQPGDQRIVAYVAYRKGATLSEDVLRQTTLAHLPDYMVPSAFVILPELPVTANGKLDRNALPAPVWAQHGGKTPVKGTEQAVAALFAEILGLHEPVYADDDFFVLGGHSLLAAQLMLNIRSRWGHAIGLGALFEHPTVAQLASYLDELNQQQHSAGQEGFGEVLYLHKVPNEHSEQAQRRALFCIHPAGGLGWCYGTLARHISPERNVIGLQSPALDVKQKFPGTLTEMARRYVDTMINLQPQGPFHLLGWSVGGIIAQAMAAELQSRGLPVGVVAMLDAYPSDCWRSEEEMPEDAALKALLHIAGHDPKQMSGVEMTRESVVGFLRRSGHPLGYLSDAMLEGIIRVVDGNNRLVRGHQHRRYDGTALYFRAALDHQGKNLYPKHWTPYVGTLDVHDVPALHGHLVAPESVEIIAPVLNEALLKIDELKE</sequence>
<dbReference type="Gene3D" id="3.30.559.30">
    <property type="entry name" value="Nonribosomal peptide synthetase, condensation domain"/>
    <property type="match status" value="1"/>
</dbReference>
<dbReference type="EC" id="2.7.7.-" evidence="6"/>